<proteinExistence type="inferred from homology"/>
<keyword evidence="10 15" id="KW-0479">Metal-binding</keyword>
<keyword evidence="12 15" id="KW-0378">Hydrolase</keyword>
<feature type="binding site" evidence="15">
    <location>
        <position position="43"/>
    </location>
    <ligand>
        <name>Mg(2+)</name>
        <dbReference type="ChEBI" id="CHEBI:18420"/>
    </ligand>
</feature>
<dbReference type="NCBIfam" id="TIGR02191">
    <property type="entry name" value="RNaseIII"/>
    <property type="match status" value="1"/>
</dbReference>
<feature type="binding site" evidence="15">
    <location>
        <position position="116"/>
    </location>
    <ligand>
        <name>Mg(2+)</name>
        <dbReference type="ChEBI" id="CHEBI:18420"/>
    </ligand>
</feature>
<sequence>MNKSQHDLSTLYKKLGYEFRNQALLIQALTHRSAKGNHNERLEFLGDSILGFAIAKQLYAQFPKVAEGDLTRMRSTLVRGVTLAELGKAWGLGEYLILGPGELKSGGRRRESTLEDAVEAIVGAIFLDSDSIETTTEIVLTWFEQRLANIKPGQSQKDPKTQLQEYLQGRKIALPCYEVIKVTGQAHNQEFTIKGTTEVLDEEVITKGSSRRKAEQAAAKIILERITHDK</sequence>
<dbReference type="SUPFAM" id="SSF54768">
    <property type="entry name" value="dsRNA-binding domain-like"/>
    <property type="match status" value="1"/>
</dbReference>
<dbReference type="GO" id="GO:0004525">
    <property type="term" value="F:ribonuclease III activity"/>
    <property type="evidence" value="ECO:0007669"/>
    <property type="project" value="UniProtKB-UniRule"/>
</dbReference>
<evidence type="ECO:0000256" key="10">
    <source>
        <dbReference type="ARBA" id="ARBA00022723"/>
    </source>
</evidence>
<dbReference type="CDD" id="cd00593">
    <property type="entry name" value="RIBOc"/>
    <property type="match status" value="1"/>
</dbReference>
<evidence type="ECO:0000256" key="2">
    <source>
        <dbReference type="ARBA" id="ARBA00004496"/>
    </source>
</evidence>
<dbReference type="PROSITE" id="PS50142">
    <property type="entry name" value="RNASE_3_2"/>
    <property type="match status" value="1"/>
</dbReference>
<dbReference type="InterPro" id="IPR014720">
    <property type="entry name" value="dsRBD_dom"/>
</dbReference>
<keyword evidence="11 15" id="KW-0255">Endonuclease</keyword>
<dbReference type="Pfam" id="PF00035">
    <property type="entry name" value="dsrm"/>
    <property type="match status" value="1"/>
</dbReference>
<dbReference type="InterPro" id="IPR000999">
    <property type="entry name" value="RNase_III_dom"/>
</dbReference>
<keyword evidence="19" id="KW-1185">Reference proteome</keyword>
<accession>A0A1I0FXA7</accession>
<dbReference type="GO" id="GO:0006364">
    <property type="term" value="P:rRNA processing"/>
    <property type="evidence" value="ECO:0007669"/>
    <property type="project" value="UniProtKB-UniRule"/>
</dbReference>
<dbReference type="CDD" id="cd10845">
    <property type="entry name" value="DSRM_RNAse_III_family"/>
    <property type="match status" value="1"/>
</dbReference>
<evidence type="ECO:0000259" key="17">
    <source>
        <dbReference type="PROSITE" id="PS50142"/>
    </source>
</evidence>
<dbReference type="GO" id="GO:0046872">
    <property type="term" value="F:metal ion binding"/>
    <property type="evidence" value="ECO:0007669"/>
    <property type="project" value="UniProtKB-KW"/>
</dbReference>
<evidence type="ECO:0000256" key="13">
    <source>
        <dbReference type="ARBA" id="ARBA00022842"/>
    </source>
</evidence>
<evidence type="ECO:0000256" key="3">
    <source>
        <dbReference type="ARBA" id="ARBA00010183"/>
    </source>
</evidence>
<keyword evidence="8 15" id="KW-0819">tRNA processing</keyword>
<dbReference type="SUPFAM" id="SSF69065">
    <property type="entry name" value="RNase III domain-like"/>
    <property type="match status" value="1"/>
</dbReference>
<dbReference type="InterPro" id="IPR011907">
    <property type="entry name" value="RNase_III"/>
</dbReference>
<evidence type="ECO:0000256" key="9">
    <source>
        <dbReference type="ARBA" id="ARBA00022722"/>
    </source>
</evidence>
<evidence type="ECO:0000256" key="7">
    <source>
        <dbReference type="ARBA" id="ARBA00022664"/>
    </source>
</evidence>
<dbReference type="HAMAP" id="MF_00104">
    <property type="entry name" value="RNase_III"/>
    <property type="match status" value="1"/>
</dbReference>
<protein>
    <recommendedName>
        <fullName evidence="15">Ribonuclease 3</fullName>
        <ecNumber evidence="15">3.1.26.3</ecNumber>
    </recommendedName>
    <alternativeName>
        <fullName evidence="15">Ribonuclease III</fullName>
        <shortName evidence="15">RNase III</shortName>
    </alternativeName>
</protein>
<dbReference type="OrthoDB" id="9805026at2"/>
<feature type="active site" evidence="15">
    <location>
        <position position="47"/>
    </location>
</feature>
<dbReference type="PANTHER" id="PTHR11207">
    <property type="entry name" value="RIBONUCLEASE III"/>
    <property type="match status" value="1"/>
</dbReference>
<evidence type="ECO:0000256" key="6">
    <source>
        <dbReference type="ARBA" id="ARBA00022552"/>
    </source>
</evidence>
<keyword evidence="14 15" id="KW-0694">RNA-binding</keyword>
<evidence type="ECO:0000313" key="19">
    <source>
        <dbReference type="Proteomes" id="UP000199308"/>
    </source>
</evidence>
<dbReference type="SMART" id="SM00358">
    <property type="entry name" value="DSRM"/>
    <property type="match status" value="1"/>
</dbReference>
<organism evidence="18 19">
    <name type="scientific">Thalassotalea agarivorans</name>
    <name type="common">Thalassomonas agarivorans</name>
    <dbReference type="NCBI Taxonomy" id="349064"/>
    <lineage>
        <taxon>Bacteria</taxon>
        <taxon>Pseudomonadati</taxon>
        <taxon>Pseudomonadota</taxon>
        <taxon>Gammaproteobacteria</taxon>
        <taxon>Alteromonadales</taxon>
        <taxon>Colwelliaceae</taxon>
        <taxon>Thalassotalea</taxon>
    </lineage>
</organism>
<keyword evidence="7 15" id="KW-0507">mRNA processing</keyword>
<evidence type="ECO:0000256" key="5">
    <source>
        <dbReference type="ARBA" id="ARBA00022490"/>
    </source>
</evidence>
<dbReference type="GO" id="GO:0010468">
    <property type="term" value="P:regulation of gene expression"/>
    <property type="evidence" value="ECO:0007669"/>
    <property type="project" value="TreeGrafter"/>
</dbReference>
<feature type="binding site" evidence="15">
    <location>
        <position position="119"/>
    </location>
    <ligand>
        <name>Mg(2+)</name>
        <dbReference type="ChEBI" id="CHEBI:18420"/>
    </ligand>
</feature>
<keyword evidence="6 15" id="KW-0698">rRNA processing</keyword>
<feature type="active site" evidence="15">
    <location>
        <position position="119"/>
    </location>
</feature>
<dbReference type="GO" id="GO:0019843">
    <property type="term" value="F:rRNA binding"/>
    <property type="evidence" value="ECO:0007669"/>
    <property type="project" value="UniProtKB-KW"/>
</dbReference>
<dbReference type="STRING" id="349064.SAMN05660429_02264"/>
<comment type="subcellular location">
    <subcellularLocation>
        <location evidence="2 15">Cytoplasm</location>
    </subcellularLocation>
</comment>
<evidence type="ECO:0000256" key="15">
    <source>
        <dbReference type="HAMAP-Rule" id="MF_00104"/>
    </source>
</evidence>
<dbReference type="FunFam" id="1.10.1520.10:FF:000001">
    <property type="entry name" value="Ribonuclease 3"/>
    <property type="match status" value="1"/>
</dbReference>
<gene>
    <name evidence="15" type="primary">rnc</name>
    <name evidence="18" type="ORF">SAMN05660429_02264</name>
</gene>
<keyword evidence="9 15" id="KW-0540">Nuclease</keyword>
<evidence type="ECO:0000256" key="11">
    <source>
        <dbReference type="ARBA" id="ARBA00022759"/>
    </source>
</evidence>
<dbReference type="GO" id="GO:0006397">
    <property type="term" value="P:mRNA processing"/>
    <property type="evidence" value="ECO:0007669"/>
    <property type="project" value="UniProtKB-UniRule"/>
</dbReference>
<comment type="subunit">
    <text evidence="4 15">Homodimer.</text>
</comment>
<evidence type="ECO:0000256" key="8">
    <source>
        <dbReference type="ARBA" id="ARBA00022694"/>
    </source>
</evidence>
<dbReference type="InterPro" id="IPR036389">
    <property type="entry name" value="RNase_III_sf"/>
</dbReference>
<dbReference type="Proteomes" id="UP000199308">
    <property type="component" value="Unassembled WGS sequence"/>
</dbReference>
<evidence type="ECO:0000256" key="4">
    <source>
        <dbReference type="ARBA" id="ARBA00011738"/>
    </source>
</evidence>
<comment type="cofactor">
    <cofactor evidence="15">
        <name>Mg(2+)</name>
        <dbReference type="ChEBI" id="CHEBI:18420"/>
    </cofactor>
</comment>
<dbReference type="GO" id="GO:0042802">
    <property type="term" value="F:identical protein binding"/>
    <property type="evidence" value="ECO:0007669"/>
    <property type="project" value="UniProtKB-ARBA"/>
</dbReference>
<dbReference type="PANTHER" id="PTHR11207:SF0">
    <property type="entry name" value="RIBONUCLEASE 3"/>
    <property type="match status" value="1"/>
</dbReference>
<dbReference type="RefSeq" id="WP_093330381.1">
    <property type="nucleotide sequence ID" value="NZ_AP027363.1"/>
</dbReference>
<dbReference type="PROSITE" id="PS00517">
    <property type="entry name" value="RNASE_3_1"/>
    <property type="match status" value="1"/>
</dbReference>
<keyword evidence="13 15" id="KW-0460">Magnesium</keyword>
<dbReference type="FunFam" id="3.30.160.20:FF:000003">
    <property type="entry name" value="Ribonuclease 3"/>
    <property type="match status" value="1"/>
</dbReference>
<comment type="function">
    <text evidence="15">Digests double-stranded RNA. Involved in the processing of primary rRNA transcript to yield the immediate precursors to the large and small rRNAs (23S and 16S). Processes some mRNAs, and tRNAs when they are encoded in the rRNA operon. Processes pre-crRNA and tracrRNA of type II CRISPR loci if present in the organism.</text>
</comment>
<dbReference type="Gene3D" id="3.30.160.20">
    <property type="match status" value="1"/>
</dbReference>
<comment type="similarity">
    <text evidence="3">Belongs to the ribonuclease III family.</text>
</comment>
<reference evidence="18 19" key="1">
    <citation type="submission" date="2016-10" db="EMBL/GenBank/DDBJ databases">
        <authorList>
            <person name="de Groot N.N."/>
        </authorList>
    </citation>
    <scope>NUCLEOTIDE SEQUENCE [LARGE SCALE GENOMIC DNA]</scope>
    <source>
        <strain evidence="18 19">DSM 19706</strain>
    </source>
</reference>
<evidence type="ECO:0000256" key="14">
    <source>
        <dbReference type="ARBA" id="ARBA00022884"/>
    </source>
</evidence>
<dbReference type="GO" id="GO:0008033">
    <property type="term" value="P:tRNA processing"/>
    <property type="evidence" value="ECO:0007669"/>
    <property type="project" value="UniProtKB-KW"/>
</dbReference>
<evidence type="ECO:0000259" key="16">
    <source>
        <dbReference type="PROSITE" id="PS50137"/>
    </source>
</evidence>
<keyword evidence="15" id="KW-0699">rRNA-binding</keyword>
<dbReference type="Gene3D" id="1.10.1520.10">
    <property type="entry name" value="Ribonuclease III domain"/>
    <property type="match status" value="1"/>
</dbReference>
<comment type="catalytic activity">
    <reaction evidence="1 15">
        <text>Endonucleolytic cleavage to 5'-phosphomonoester.</text>
        <dbReference type="EC" id="3.1.26.3"/>
    </reaction>
</comment>
<dbReference type="SMART" id="SM00535">
    <property type="entry name" value="RIBOc"/>
    <property type="match status" value="1"/>
</dbReference>
<evidence type="ECO:0000313" key="18">
    <source>
        <dbReference type="EMBL" id="SET62890.1"/>
    </source>
</evidence>
<dbReference type="EMBL" id="FOHK01000010">
    <property type="protein sequence ID" value="SET62890.1"/>
    <property type="molecule type" value="Genomic_DNA"/>
</dbReference>
<feature type="domain" description="DRBM" evidence="16">
    <location>
        <begin position="158"/>
        <end position="228"/>
    </location>
</feature>
<evidence type="ECO:0000256" key="1">
    <source>
        <dbReference type="ARBA" id="ARBA00000109"/>
    </source>
</evidence>
<keyword evidence="5 15" id="KW-0963">Cytoplasm</keyword>
<dbReference type="PROSITE" id="PS50137">
    <property type="entry name" value="DS_RBD"/>
    <property type="match status" value="1"/>
</dbReference>
<name>A0A1I0FXA7_THASX</name>
<dbReference type="Pfam" id="PF14622">
    <property type="entry name" value="Ribonucleas_3_3"/>
    <property type="match status" value="1"/>
</dbReference>
<dbReference type="GO" id="GO:0005737">
    <property type="term" value="C:cytoplasm"/>
    <property type="evidence" value="ECO:0007669"/>
    <property type="project" value="UniProtKB-SubCell"/>
</dbReference>
<dbReference type="GO" id="GO:0003725">
    <property type="term" value="F:double-stranded RNA binding"/>
    <property type="evidence" value="ECO:0007669"/>
    <property type="project" value="TreeGrafter"/>
</dbReference>
<dbReference type="EC" id="3.1.26.3" evidence="15"/>
<evidence type="ECO:0000256" key="12">
    <source>
        <dbReference type="ARBA" id="ARBA00022801"/>
    </source>
</evidence>
<feature type="domain" description="RNase III" evidence="17">
    <location>
        <begin position="8"/>
        <end position="130"/>
    </location>
</feature>
<dbReference type="AlphaFoldDB" id="A0A1I0FXA7"/>